<accession>A0A4V2JQM7</accession>
<dbReference type="GO" id="GO:0046872">
    <property type="term" value="F:metal ion binding"/>
    <property type="evidence" value="ECO:0007669"/>
    <property type="project" value="UniProtKB-KW"/>
</dbReference>
<dbReference type="Proteomes" id="UP000292583">
    <property type="component" value="Unassembled WGS sequence"/>
</dbReference>
<dbReference type="OrthoDB" id="9785695at2"/>
<dbReference type="PANTHER" id="PTHR43028:SF5">
    <property type="entry name" value="3'(2'),5'-BISPHOSPHATE NUCLEOTIDASE 1"/>
    <property type="match status" value="1"/>
</dbReference>
<feature type="binding site" evidence="7">
    <location>
        <position position="83"/>
    </location>
    <ligand>
        <name>Mg(2+)</name>
        <dbReference type="ChEBI" id="CHEBI:18420"/>
        <label>1</label>
        <note>catalytic</note>
    </ligand>
</feature>
<evidence type="ECO:0000256" key="6">
    <source>
        <dbReference type="ARBA" id="ARBA00044544"/>
    </source>
</evidence>
<feature type="binding site" evidence="7">
    <location>
        <position position="86"/>
    </location>
    <ligand>
        <name>Mg(2+)</name>
        <dbReference type="ChEBI" id="CHEBI:18420"/>
        <label>1</label>
        <note>catalytic</note>
    </ligand>
</feature>
<comment type="caution">
    <text evidence="8">The sequence shown here is derived from an EMBL/GenBank/DDBJ whole genome shotgun (WGS) entry which is preliminary data.</text>
</comment>
<keyword evidence="3 7" id="KW-0460">Magnesium</keyword>
<keyword evidence="2 7" id="KW-0479">Metal-binding</keyword>
<dbReference type="PROSITE" id="PS00629">
    <property type="entry name" value="IMP_1"/>
    <property type="match status" value="1"/>
</dbReference>
<sequence>MNLDYYLNLAIEAASLASKAIMQTRDSLEIWKKEDKSLVSTADMVSNEIITQKLSQTNFKIFSEEKILKYEERKNLEYFWLIDPLDGTSGFLKKSDEFCVMISLIKEQRPILALIQSPSTNNVFYAHLHTPVYKNNTILKKDENLINQNKNTALLSVNHLSKEDENFAKKHNLKALNIGSGLKFCAILEGRAGVYKRNESLSIWDIAAGDFLINQIGGFMGDFNSKLLNYNQESYKALPFIALSDKKFLKDFL</sequence>
<comment type="cofactor">
    <cofactor evidence="7">
        <name>Mg(2+)</name>
        <dbReference type="ChEBI" id="CHEBI:18420"/>
    </cofactor>
</comment>
<evidence type="ECO:0000256" key="7">
    <source>
        <dbReference type="PIRSR" id="PIRSR600760-2"/>
    </source>
</evidence>
<feature type="binding site" evidence="7">
    <location>
        <position position="85"/>
    </location>
    <ligand>
        <name>Mg(2+)</name>
        <dbReference type="ChEBI" id="CHEBI:18420"/>
        <label>1</label>
        <note>catalytic</note>
    </ligand>
</feature>
<dbReference type="CDD" id="cd01638">
    <property type="entry name" value="CysQ"/>
    <property type="match status" value="1"/>
</dbReference>
<dbReference type="Gene3D" id="3.40.190.80">
    <property type="match status" value="1"/>
</dbReference>
<evidence type="ECO:0000256" key="4">
    <source>
        <dbReference type="ARBA" id="ARBA00041694"/>
    </source>
</evidence>
<evidence type="ECO:0000256" key="5">
    <source>
        <dbReference type="ARBA" id="ARBA00042530"/>
    </source>
</evidence>
<protein>
    <recommendedName>
        <fullName evidence="4">3'(2'),5-bisphosphonucleoside 3'(2')-phosphohydrolase</fullName>
    </recommendedName>
    <alternativeName>
        <fullName evidence="6">3'-phosphoadenosine 5'-phosphate phosphatase</fullName>
    </alternativeName>
    <alternativeName>
        <fullName evidence="5">DPNPase</fullName>
    </alternativeName>
</protein>
<dbReference type="InterPro" id="IPR020583">
    <property type="entry name" value="Inositol_monoP_metal-BS"/>
</dbReference>
<evidence type="ECO:0000313" key="9">
    <source>
        <dbReference type="Proteomes" id="UP000292583"/>
    </source>
</evidence>
<name>A0A4V2JQM7_9BACT</name>
<dbReference type="Pfam" id="PF00459">
    <property type="entry name" value="Inositol_P"/>
    <property type="match status" value="1"/>
</dbReference>
<dbReference type="InterPro" id="IPR050725">
    <property type="entry name" value="CysQ/Inositol_MonoPase"/>
</dbReference>
<evidence type="ECO:0000256" key="2">
    <source>
        <dbReference type="ARBA" id="ARBA00022723"/>
    </source>
</evidence>
<evidence type="ECO:0000256" key="1">
    <source>
        <dbReference type="ARBA" id="ARBA00001625"/>
    </source>
</evidence>
<comment type="catalytic activity">
    <reaction evidence="1">
        <text>adenosine 3',5'-bisphosphate + H2O = AMP + phosphate</text>
        <dbReference type="Rhea" id="RHEA:10040"/>
        <dbReference type="ChEBI" id="CHEBI:15377"/>
        <dbReference type="ChEBI" id="CHEBI:43474"/>
        <dbReference type="ChEBI" id="CHEBI:58343"/>
        <dbReference type="ChEBI" id="CHEBI:456215"/>
        <dbReference type="EC" id="3.1.3.7"/>
    </reaction>
</comment>
<reference evidence="8 9" key="1">
    <citation type="submission" date="2018-07" db="EMBL/GenBank/DDBJ databases">
        <title>Campylobacter zealandensis sp. nov., isolated from birds and water in New Zealand.</title>
        <authorList>
            <person name="Wilkinson D.A."/>
            <person name="Biggs P.J."/>
            <person name="French N.P."/>
            <person name="Midwinter A.C."/>
        </authorList>
    </citation>
    <scope>NUCLEOTIDE SEQUENCE [LARGE SCALE GENOMIC DNA]</scope>
    <source>
        <strain evidence="8 9">B423b</strain>
    </source>
</reference>
<keyword evidence="9" id="KW-1185">Reference proteome</keyword>
<dbReference type="Gene3D" id="3.30.540.10">
    <property type="entry name" value="Fructose-1,6-Bisphosphatase, subunit A, domain 1"/>
    <property type="match status" value="1"/>
</dbReference>
<evidence type="ECO:0000256" key="3">
    <source>
        <dbReference type="ARBA" id="ARBA00022842"/>
    </source>
</evidence>
<dbReference type="SUPFAM" id="SSF56655">
    <property type="entry name" value="Carbohydrate phosphatase"/>
    <property type="match status" value="1"/>
</dbReference>
<dbReference type="EMBL" id="QPGR01000002">
    <property type="protein sequence ID" value="TBR82012.1"/>
    <property type="molecule type" value="Genomic_DNA"/>
</dbReference>
<dbReference type="AlphaFoldDB" id="A0A4V2JQM7"/>
<feature type="binding site" evidence="7">
    <location>
        <position position="64"/>
    </location>
    <ligand>
        <name>Mg(2+)</name>
        <dbReference type="ChEBI" id="CHEBI:18420"/>
        <label>1</label>
        <note>catalytic</note>
    </ligand>
</feature>
<dbReference type="PANTHER" id="PTHR43028">
    <property type="entry name" value="3'(2'),5'-BISPHOSPHATE NUCLEOTIDASE 1"/>
    <property type="match status" value="1"/>
</dbReference>
<dbReference type="RefSeq" id="WP_131163994.1">
    <property type="nucleotide sequence ID" value="NZ_CP076657.1"/>
</dbReference>
<dbReference type="GO" id="GO:0008441">
    <property type="term" value="F:3'(2'),5'-bisphosphate nucleotidase activity"/>
    <property type="evidence" value="ECO:0007669"/>
    <property type="project" value="UniProtKB-EC"/>
</dbReference>
<gene>
    <name evidence="8" type="ORF">DU473_01690</name>
</gene>
<organism evidence="8 9">
    <name type="scientific">Campylobacter novaezeelandiae</name>
    <dbReference type="NCBI Taxonomy" id="2267891"/>
    <lineage>
        <taxon>Bacteria</taxon>
        <taxon>Pseudomonadati</taxon>
        <taxon>Campylobacterota</taxon>
        <taxon>Epsilonproteobacteria</taxon>
        <taxon>Campylobacterales</taxon>
        <taxon>Campylobacteraceae</taxon>
        <taxon>Campylobacter</taxon>
    </lineage>
</organism>
<dbReference type="PROSITE" id="PS00630">
    <property type="entry name" value="IMP_2"/>
    <property type="match status" value="1"/>
</dbReference>
<feature type="binding site" evidence="7">
    <location>
        <position position="205"/>
    </location>
    <ligand>
        <name>Mg(2+)</name>
        <dbReference type="ChEBI" id="CHEBI:18420"/>
        <label>1</label>
        <note>catalytic</note>
    </ligand>
</feature>
<evidence type="ECO:0000313" key="8">
    <source>
        <dbReference type="EMBL" id="TBR82012.1"/>
    </source>
</evidence>
<dbReference type="InterPro" id="IPR020550">
    <property type="entry name" value="Inositol_monophosphatase_CS"/>
</dbReference>
<dbReference type="InterPro" id="IPR000760">
    <property type="entry name" value="Inositol_monophosphatase-like"/>
</dbReference>
<proteinExistence type="predicted"/>
<dbReference type="GO" id="GO:0046854">
    <property type="term" value="P:phosphatidylinositol phosphate biosynthetic process"/>
    <property type="evidence" value="ECO:0007669"/>
    <property type="project" value="InterPro"/>
</dbReference>